<feature type="transmembrane region" description="Helical" evidence="2">
    <location>
        <begin position="173"/>
        <end position="192"/>
    </location>
</feature>
<name>A0A538TC11_UNCEI</name>
<dbReference type="Pfam" id="PF16933">
    <property type="entry name" value="PelG"/>
    <property type="match status" value="1"/>
</dbReference>
<dbReference type="AlphaFoldDB" id="A0A538TC11"/>
<organism evidence="3 4">
    <name type="scientific">Eiseniibacteriota bacterium</name>
    <dbReference type="NCBI Taxonomy" id="2212470"/>
    <lineage>
        <taxon>Bacteria</taxon>
        <taxon>Candidatus Eiseniibacteriota</taxon>
    </lineage>
</organism>
<feature type="transmembrane region" description="Helical" evidence="2">
    <location>
        <begin position="148"/>
        <end position="167"/>
    </location>
</feature>
<feature type="transmembrane region" description="Helical" evidence="2">
    <location>
        <begin position="120"/>
        <end position="141"/>
    </location>
</feature>
<feature type="transmembrane region" description="Helical" evidence="2">
    <location>
        <begin position="23"/>
        <end position="42"/>
    </location>
</feature>
<keyword evidence="2" id="KW-0472">Membrane</keyword>
<evidence type="ECO:0000256" key="2">
    <source>
        <dbReference type="SAM" id="Phobius"/>
    </source>
</evidence>
<feature type="non-terminal residue" evidence="3">
    <location>
        <position position="1"/>
    </location>
</feature>
<feature type="compositionally biased region" description="Basic and acidic residues" evidence="1">
    <location>
        <begin position="214"/>
        <end position="230"/>
    </location>
</feature>
<feature type="region of interest" description="Disordered" evidence="1">
    <location>
        <begin position="214"/>
        <end position="237"/>
    </location>
</feature>
<dbReference type="InterPro" id="IPR031617">
    <property type="entry name" value="PelG"/>
</dbReference>
<reference evidence="3 4" key="1">
    <citation type="journal article" date="2019" name="Nat. Microbiol.">
        <title>Mediterranean grassland soil C-N compound turnover is dependent on rainfall and depth, and is mediated by genomically divergent microorganisms.</title>
        <authorList>
            <person name="Diamond S."/>
            <person name="Andeer P.F."/>
            <person name="Li Z."/>
            <person name="Crits-Christoph A."/>
            <person name="Burstein D."/>
            <person name="Anantharaman K."/>
            <person name="Lane K.R."/>
            <person name="Thomas B.C."/>
            <person name="Pan C."/>
            <person name="Northen T.R."/>
            <person name="Banfield J.F."/>
        </authorList>
    </citation>
    <scope>NUCLEOTIDE SEQUENCE [LARGE SCALE GENOMIC DNA]</scope>
    <source>
        <strain evidence="3">WS_5</strain>
    </source>
</reference>
<feature type="transmembrane region" description="Helical" evidence="2">
    <location>
        <begin position="87"/>
        <end position="108"/>
    </location>
</feature>
<comment type="caution">
    <text evidence="3">The sequence shown here is derived from an EMBL/GenBank/DDBJ whole genome shotgun (WGS) entry which is preliminary data.</text>
</comment>
<evidence type="ECO:0000313" key="4">
    <source>
        <dbReference type="Proteomes" id="UP000320913"/>
    </source>
</evidence>
<proteinExistence type="predicted"/>
<dbReference type="Proteomes" id="UP000320913">
    <property type="component" value="Unassembled WGS sequence"/>
</dbReference>
<accession>A0A538TC11</accession>
<evidence type="ECO:0000256" key="1">
    <source>
        <dbReference type="SAM" id="MobiDB-lite"/>
    </source>
</evidence>
<gene>
    <name evidence="3" type="ORF">E6K75_01780</name>
</gene>
<protein>
    <submittedName>
        <fullName evidence="3">Uncharacterized protein</fullName>
    </submittedName>
</protein>
<sequence>ASLWVDKLVAWCLVGGETARLHAGASTLAWFSSIPCLAWIFVEVETAFHRRFQGFYRALEGGASLAELRRGARALVDEAARLVRGALSVEAGVVVFLELAAAPCAHWLRLSADAILPYRFLLAGAGAQAVGLLGLILLYYFDLRREACLAASSLFVAVTALTVAASASRLPPSVGTALGCSIGAVLIWRFVFRGIRTVLENTLLGQPFEVGRRGKAGSERRREPHRRDTMKSVAGHQ</sequence>
<evidence type="ECO:0000313" key="3">
    <source>
        <dbReference type="EMBL" id="TMQ61195.1"/>
    </source>
</evidence>
<keyword evidence="2" id="KW-0812">Transmembrane</keyword>
<dbReference type="EMBL" id="VBOV01000040">
    <property type="protein sequence ID" value="TMQ61195.1"/>
    <property type="molecule type" value="Genomic_DNA"/>
</dbReference>
<keyword evidence="2" id="KW-1133">Transmembrane helix</keyword>